<feature type="transmembrane region" description="Helical" evidence="9">
    <location>
        <begin position="119"/>
        <end position="139"/>
    </location>
</feature>
<dbReference type="GO" id="GO:0017038">
    <property type="term" value="P:protein import"/>
    <property type="evidence" value="ECO:0007669"/>
    <property type="project" value="TreeGrafter"/>
</dbReference>
<dbReference type="Proteomes" id="UP000049855">
    <property type="component" value="Unassembled WGS sequence"/>
</dbReference>
<keyword evidence="4 9" id="KW-0812">Transmembrane</keyword>
<accession>A0A0U1KYK0</accession>
<keyword evidence="6 9" id="KW-1133">Transmembrane helix</keyword>
<keyword evidence="12" id="KW-1185">Reference proteome</keyword>
<feature type="transmembrane region" description="Helical" evidence="9">
    <location>
        <begin position="17"/>
        <end position="38"/>
    </location>
</feature>
<dbReference type="GO" id="GO:0005886">
    <property type="term" value="C:plasma membrane"/>
    <property type="evidence" value="ECO:0007669"/>
    <property type="project" value="UniProtKB-SubCell"/>
</dbReference>
<dbReference type="AlphaFoldDB" id="A0A0U1KYK0"/>
<sequence length="211" mass="22578">MSIIAESFGIFHKGGPVMYLIAACSLLVVTIGVERFLYYKKMNTNMCKFTEQLTPLLEQAEWAAAHELCRQTQGIAATVAAKGIGYVQRGCANIESVLEGEAALAVAGLRTNLSHLDTIVTIAPLLGLLGTVIGMIGSFSVMNIKAGQPQAITGGVGEALVATASGLCVATLAMIVYSYFNHRLDKLITQIEQTCLLLIGHIKQEKRHEIA</sequence>
<comment type="similarity">
    <text evidence="8">Belongs to the exbB/tolQ family.</text>
</comment>
<dbReference type="Pfam" id="PF01618">
    <property type="entry name" value="MotA_ExbB"/>
    <property type="match status" value="1"/>
</dbReference>
<organism evidence="11 12">
    <name type="scientific">Sporomusa ovata</name>
    <dbReference type="NCBI Taxonomy" id="2378"/>
    <lineage>
        <taxon>Bacteria</taxon>
        <taxon>Bacillati</taxon>
        <taxon>Bacillota</taxon>
        <taxon>Negativicutes</taxon>
        <taxon>Selenomonadales</taxon>
        <taxon>Sporomusaceae</taxon>
        <taxon>Sporomusa</taxon>
    </lineage>
</organism>
<evidence type="ECO:0000256" key="2">
    <source>
        <dbReference type="ARBA" id="ARBA00022448"/>
    </source>
</evidence>
<keyword evidence="5 8" id="KW-0653">Protein transport</keyword>
<evidence type="ECO:0000256" key="1">
    <source>
        <dbReference type="ARBA" id="ARBA00004651"/>
    </source>
</evidence>
<dbReference type="InterPro" id="IPR002898">
    <property type="entry name" value="MotA_ExbB_proton_chnl"/>
</dbReference>
<protein>
    <submittedName>
        <fullName evidence="11">MotA/TolQ/ExbB proton channel family protein</fullName>
    </submittedName>
</protein>
<dbReference type="PANTHER" id="PTHR30625:SF15">
    <property type="entry name" value="BIOPOLYMER TRANSPORT PROTEIN EXBB"/>
    <property type="match status" value="1"/>
</dbReference>
<evidence type="ECO:0000259" key="10">
    <source>
        <dbReference type="Pfam" id="PF01618"/>
    </source>
</evidence>
<evidence type="ECO:0000256" key="6">
    <source>
        <dbReference type="ARBA" id="ARBA00022989"/>
    </source>
</evidence>
<keyword evidence="7 9" id="KW-0472">Membrane</keyword>
<evidence type="ECO:0000256" key="4">
    <source>
        <dbReference type="ARBA" id="ARBA00022692"/>
    </source>
</evidence>
<reference evidence="12" key="1">
    <citation type="submission" date="2015-03" db="EMBL/GenBank/DDBJ databases">
        <authorList>
            <person name="Nijsse Bart"/>
        </authorList>
    </citation>
    <scope>NUCLEOTIDE SEQUENCE [LARGE SCALE GENOMIC DNA]</scope>
</reference>
<proteinExistence type="inferred from homology"/>
<evidence type="ECO:0000313" key="12">
    <source>
        <dbReference type="Proteomes" id="UP000049855"/>
    </source>
</evidence>
<evidence type="ECO:0000256" key="5">
    <source>
        <dbReference type="ARBA" id="ARBA00022927"/>
    </source>
</evidence>
<comment type="subcellular location">
    <subcellularLocation>
        <location evidence="1">Cell membrane</location>
        <topology evidence="1">Multi-pass membrane protein</topology>
    </subcellularLocation>
    <subcellularLocation>
        <location evidence="8">Membrane</location>
        <topology evidence="8">Multi-pass membrane protein</topology>
    </subcellularLocation>
</comment>
<evidence type="ECO:0000256" key="7">
    <source>
        <dbReference type="ARBA" id="ARBA00023136"/>
    </source>
</evidence>
<dbReference type="EMBL" id="CTRP01000007">
    <property type="protein sequence ID" value="CQR72013.1"/>
    <property type="molecule type" value="Genomic_DNA"/>
</dbReference>
<keyword evidence="3" id="KW-1003">Cell membrane</keyword>
<evidence type="ECO:0000313" key="11">
    <source>
        <dbReference type="EMBL" id="CQR72013.1"/>
    </source>
</evidence>
<name>A0A0U1KYK0_9FIRM</name>
<dbReference type="InterPro" id="IPR050790">
    <property type="entry name" value="ExbB/TolQ_transport"/>
</dbReference>
<keyword evidence="2 8" id="KW-0813">Transport</keyword>
<evidence type="ECO:0000256" key="8">
    <source>
        <dbReference type="RuleBase" id="RU004057"/>
    </source>
</evidence>
<feature type="domain" description="MotA/TolQ/ExbB proton channel" evidence="10">
    <location>
        <begin position="90"/>
        <end position="192"/>
    </location>
</feature>
<evidence type="ECO:0000256" key="3">
    <source>
        <dbReference type="ARBA" id="ARBA00022475"/>
    </source>
</evidence>
<dbReference type="PANTHER" id="PTHR30625">
    <property type="entry name" value="PROTEIN TOLQ"/>
    <property type="match status" value="1"/>
</dbReference>
<dbReference type="RefSeq" id="WP_021166522.1">
    <property type="nucleotide sequence ID" value="NZ_CTRP01000007.1"/>
</dbReference>
<feature type="transmembrane region" description="Helical" evidence="9">
    <location>
        <begin position="159"/>
        <end position="180"/>
    </location>
</feature>
<gene>
    <name evidence="11" type="ORF">SpAn4DRAFT_5254</name>
</gene>
<evidence type="ECO:0000256" key="9">
    <source>
        <dbReference type="SAM" id="Phobius"/>
    </source>
</evidence>